<proteinExistence type="predicted"/>
<organism evidence="2 3">
    <name type="scientific">Actinoplanes italicus</name>
    <dbReference type="NCBI Taxonomy" id="113567"/>
    <lineage>
        <taxon>Bacteria</taxon>
        <taxon>Bacillati</taxon>
        <taxon>Actinomycetota</taxon>
        <taxon>Actinomycetes</taxon>
        <taxon>Micromonosporales</taxon>
        <taxon>Micromonosporaceae</taxon>
        <taxon>Actinoplanes</taxon>
    </lineage>
</organism>
<keyword evidence="3" id="KW-1185">Reference proteome</keyword>
<feature type="transmembrane region" description="Helical" evidence="1">
    <location>
        <begin position="6"/>
        <end position="26"/>
    </location>
</feature>
<evidence type="ECO:0000313" key="2">
    <source>
        <dbReference type="EMBL" id="PRX16563.1"/>
    </source>
</evidence>
<evidence type="ECO:0000313" key="3">
    <source>
        <dbReference type="Proteomes" id="UP000239415"/>
    </source>
</evidence>
<sequence>MIEGFLFGVVFSCVMVLPLYAITRFAFRRSVLLRRIPVVRRLPFPIAALFPALFQIGVRSGPSGNQEAAWRTADLAALAGSLTAAAALILVWWLLAVSRKPFGNHTDER</sequence>
<dbReference type="AlphaFoldDB" id="A0A2T0K1A1"/>
<gene>
    <name evidence="2" type="ORF">CLV67_119144</name>
</gene>
<feature type="transmembrane region" description="Helical" evidence="1">
    <location>
        <begin position="76"/>
        <end position="95"/>
    </location>
</feature>
<keyword evidence="1" id="KW-0472">Membrane</keyword>
<feature type="transmembrane region" description="Helical" evidence="1">
    <location>
        <begin position="38"/>
        <end position="56"/>
    </location>
</feature>
<evidence type="ECO:0000256" key="1">
    <source>
        <dbReference type="SAM" id="Phobius"/>
    </source>
</evidence>
<reference evidence="2 3" key="1">
    <citation type="submission" date="2018-03" db="EMBL/GenBank/DDBJ databases">
        <title>Genomic Encyclopedia of Archaeal and Bacterial Type Strains, Phase II (KMG-II): from individual species to whole genera.</title>
        <authorList>
            <person name="Goeker M."/>
        </authorList>
    </citation>
    <scope>NUCLEOTIDE SEQUENCE [LARGE SCALE GENOMIC DNA]</scope>
    <source>
        <strain evidence="2 3">DSM 43146</strain>
    </source>
</reference>
<dbReference type="RefSeq" id="WP_146169435.1">
    <property type="nucleotide sequence ID" value="NZ_BOMO01000126.1"/>
</dbReference>
<dbReference type="Proteomes" id="UP000239415">
    <property type="component" value="Unassembled WGS sequence"/>
</dbReference>
<keyword evidence="1" id="KW-1133">Transmembrane helix</keyword>
<keyword evidence="1" id="KW-0812">Transmembrane</keyword>
<name>A0A2T0K1A1_9ACTN</name>
<comment type="caution">
    <text evidence="2">The sequence shown here is derived from an EMBL/GenBank/DDBJ whole genome shotgun (WGS) entry which is preliminary data.</text>
</comment>
<dbReference type="EMBL" id="PVMZ01000019">
    <property type="protein sequence ID" value="PRX16563.1"/>
    <property type="molecule type" value="Genomic_DNA"/>
</dbReference>
<accession>A0A2T0K1A1</accession>
<protein>
    <submittedName>
        <fullName evidence="2">Uncharacterized protein</fullName>
    </submittedName>
</protein>